<dbReference type="AlphaFoldDB" id="A0A3A3A2A9"/>
<dbReference type="InterPro" id="IPR004136">
    <property type="entry name" value="NMO"/>
</dbReference>
<dbReference type="GO" id="GO:0051213">
    <property type="term" value="F:dioxygenase activity"/>
    <property type="evidence" value="ECO:0007669"/>
    <property type="project" value="UniProtKB-KW"/>
</dbReference>
<dbReference type="PANTHER" id="PTHR32332:SF31">
    <property type="entry name" value="2-NITROPROPANE DIOXYGENASE FAMILY, PUTATIVE (AFU_ORTHOLOGUE AFUA_2G09850)-RELATED"/>
    <property type="match status" value="1"/>
</dbReference>
<keyword evidence="4" id="KW-0223">Dioxygenase</keyword>
<dbReference type="PANTHER" id="PTHR32332">
    <property type="entry name" value="2-NITROPROPANE DIOXYGENASE"/>
    <property type="match status" value="1"/>
</dbReference>
<dbReference type="CDD" id="cd04730">
    <property type="entry name" value="NPD_like"/>
    <property type="match status" value="1"/>
</dbReference>
<keyword evidence="2" id="KW-0288">FMN</keyword>
<dbReference type="EMBL" id="MVGC01000037">
    <property type="protein sequence ID" value="RJE25824.1"/>
    <property type="molecule type" value="Genomic_DNA"/>
</dbReference>
<evidence type="ECO:0000256" key="1">
    <source>
        <dbReference type="ARBA" id="ARBA00022630"/>
    </source>
</evidence>
<dbReference type="SUPFAM" id="SSF51412">
    <property type="entry name" value="Inosine monophosphate dehydrogenase (IMPDH)"/>
    <property type="match status" value="1"/>
</dbReference>
<protein>
    <submittedName>
        <fullName evidence="4">2-nitropropane dioxygenase</fullName>
    </submittedName>
</protein>
<gene>
    <name evidence="4" type="ORF">PHISCL_01870</name>
</gene>
<evidence type="ECO:0000256" key="3">
    <source>
        <dbReference type="ARBA" id="ARBA00023002"/>
    </source>
</evidence>
<keyword evidence="5" id="KW-1185">Reference proteome</keyword>
<evidence type="ECO:0000313" key="5">
    <source>
        <dbReference type="Proteomes" id="UP000266188"/>
    </source>
</evidence>
<evidence type="ECO:0000256" key="2">
    <source>
        <dbReference type="ARBA" id="ARBA00022643"/>
    </source>
</evidence>
<comment type="caution">
    <text evidence="4">The sequence shown here is derived from an EMBL/GenBank/DDBJ whole genome shotgun (WGS) entry which is preliminary data.</text>
</comment>
<reference evidence="5" key="1">
    <citation type="submission" date="2017-02" db="EMBL/GenBank/DDBJ databases">
        <authorList>
            <person name="Tafer H."/>
            <person name="Lopandic K."/>
        </authorList>
    </citation>
    <scope>NUCLEOTIDE SEQUENCE [LARGE SCALE GENOMIC DNA]</scope>
    <source>
        <strain evidence="5">CBS 366.77</strain>
    </source>
</reference>
<dbReference type="GO" id="GO:0018580">
    <property type="term" value="F:nitronate monooxygenase activity"/>
    <property type="evidence" value="ECO:0007669"/>
    <property type="project" value="InterPro"/>
</dbReference>
<name>A0A3A3A2A9_9EURO</name>
<organism evidence="4 5">
    <name type="scientific">Aspergillus sclerotialis</name>
    <dbReference type="NCBI Taxonomy" id="2070753"/>
    <lineage>
        <taxon>Eukaryota</taxon>
        <taxon>Fungi</taxon>
        <taxon>Dikarya</taxon>
        <taxon>Ascomycota</taxon>
        <taxon>Pezizomycotina</taxon>
        <taxon>Eurotiomycetes</taxon>
        <taxon>Eurotiomycetidae</taxon>
        <taxon>Eurotiales</taxon>
        <taxon>Aspergillaceae</taxon>
        <taxon>Aspergillus</taxon>
        <taxon>Aspergillus subgen. Polypaecilum</taxon>
    </lineage>
</organism>
<keyword evidence="1" id="KW-0285">Flavoprotein</keyword>
<dbReference type="Pfam" id="PF03060">
    <property type="entry name" value="NMO"/>
    <property type="match status" value="1"/>
</dbReference>
<keyword evidence="3" id="KW-0560">Oxidoreductase</keyword>
<dbReference type="Gene3D" id="3.20.20.70">
    <property type="entry name" value="Aldolase class I"/>
    <property type="match status" value="1"/>
</dbReference>
<dbReference type="STRING" id="2070753.A0A3A3A2A9"/>
<proteinExistence type="predicted"/>
<dbReference type="InterPro" id="IPR013785">
    <property type="entry name" value="Aldolase_TIM"/>
</dbReference>
<dbReference type="OrthoDB" id="10265891at2759"/>
<evidence type="ECO:0000313" key="4">
    <source>
        <dbReference type="EMBL" id="RJE25824.1"/>
    </source>
</evidence>
<dbReference type="Proteomes" id="UP000266188">
    <property type="component" value="Unassembled WGS sequence"/>
</dbReference>
<sequence>MTLLTTPTTTLLGIQHPILLAGMGYTSGPEMVAAVSNAGGLGVIGGVGYTPETLREMIADVKARLRHPDTPFGVDLLLPQIGGSARKTNHDYTKGHLHELIDVIIQGGVKVFVSAVGVPPKEVVERLHGAGVLYMNMVGHPKHAHKACQIGADLICAQGSEAGGHTGEIPTSVLIPACADVCKQYKSPLTGQPVQLVAAGGIFDGRSVASVLMLGADAVWVGTRFVTAIESAVPDVAKKAIIDAGFDATVKSTIWTGRPLRALATPYVKDWEQNRQAEITALQSKGIVVLEHELDKLAQEGKLTEEIEDQATLRPMGYASAMVNKAGQSAGEIVLEMTVEAYDIIKRASRFTNSSSKL</sequence>
<accession>A0A3A3A2A9</accession>